<dbReference type="WBParaSite" id="L893_g17616.t1">
    <property type="protein sequence ID" value="L893_g17616.t1"/>
    <property type="gene ID" value="L893_g17616"/>
</dbReference>
<feature type="transmembrane region" description="Helical" evidence="5">
    <location>
        <begin position="160"/>
        <end position="186"/>
    </location>
</feature>
<keyword evidence="7" id="KW-1185">Reference proteome</keyword>
<name>A0A1I7YLN9_9BILA</name>
<organism evidence="7 8">
    <name type="scientific">Steinernema glaseri</name>
    <dbReference type="NCBI Taxonomy" id="37863"/>
    <lineage>
        <taxon>Eukaryota</taxon>
        <taxon>Metazoa</taxon>
        <taxon>Ecdysozoa</taxon>
        <taxon>Nematoda</taxon>
        <taxon>Chromadorea</taxon>
        <taxon>Rhabditida</taxon>
        <taxon>Tylenchina</taxon>
        <taxon>Panagrolaimomorpha</taxon>
        <taxon>Strongyloidoidea</taxon>
        <taxon>Steinernematidae</taxon>
        <taxon>Steinernema</taxon>
    </lineage>
</organism>
<reference evidence="8" key="1">
    <citation type="submission" date="2016-11" db="UniProtKB">
        <authorList>
            <consortium name="WormBaseParasite"/>
        </authorList>
    </citation>
    <scope>IDENTIFICATION</scope>
</reference>
<evidence type="ECO:0000256" key="5">
    <source>
        <dbReference type="SAM" id="Phobius"/>
    </source>
</evidence>
<feature type="transmembrane region" description="Helical" evidence="5">
    <location>
        <begin position="78"/>
        <end position="97"/>
    </location>
</feature>
<dbReference type="PROSITE" id="PS50262">
    <property type="entry name" value="G_PROTEIN_RECEP_F1_2"/>
    <property type="match status" value="1"/>
</dbReference>
<sequence>MTSFVLAAILTIIIGLFGLFGNVNIVVATVRINPKVKSNLLMGILASADLVCIVFEFQNAFRILAGIQSHRRECFWFMSPYMVTITFQAYVMCALAFDRLYALTSPLRYQKGQNSTYVLLLCLPGALLSLGLLVLGAVDLDDAPIIDCNPPLAFTPSLSVVWNNVMLACVLATLLGYVTAFCVLIAKTRRIKVLSSTDPSQAALRVQHKLTKSCQLVIVAFIFTAFLAHTSIYVIYWFRLSQQVADIYVTFMVVPAMMNYSQSFYVYCCCSKTYREAIREQLLAIVKSRGSVIKHSIFLT</sequence>
<keyword evidence="3 5" id="KW-1133">Transmembrane helix</keyword>
<dbReference type="PRINTS" id="PR00237">
    <property type="entry name" value="GPCRRHODOPSN"/>
</dbReference>
<dbReference type="SMART" id="SM01381">
    <property type="entry name" value="7TM_GPCR_Srsx"/>
    <property type="match status" value="1"/>
</dbReference>
<feature type="domain" description="G-protein coupled receptors family 1 profile" evidence="6">
    <location>
        <begin position="21"/>
        <end position="267"/>
    </location>
</feature>
<dbReference type="SUPFAM" id="SSF81321">
    <property type="entry name" value="Family A G protein-coupled receptor-like"/>
    <property type="match status" value="1"/>
</dbReference>
<dbReference type="PANTHER" id="PTHR23360">
    <property type="entry name" value="G-PROTEIN COUPLED RECEPTORS FAMILY 1 PROFILE DOMAIN-CONTAINING PROTEIN-RELATED"/>
    <property type="match status" value="1"/>
</dbReference>
<dbReference type="AlphaFoldDB" id="A0A1I7YLN9"/>
<dbReference type="InterPro" id="IPR019424">
    <property type="entry name" value="7TM_GPCR_Srsx"/>
</dbReference>
<evidence type="ECO:0000256" key="3">
    <source>
        <dbReference type="ARBA" id="ARBA00022989"/>
    </source>
</evidence>
<comment type="subcellular location">
    <subcellularLocation>
        <location evidence="1">Membrane</location>
    </subcellularLocation>
</comment>
<evidence type="ECO:0000313" key="8">
    <source>
        <dbReference type="WBParaSite" id="L893_g17616.t1"/>
    </source>
</evidence>
<accession>A0A1I7YLN9</accession>
<evidence type="ECO:0000256" key="4">
    <source>
        <dbReference type="ARBA" id="ARBA00023136"/>
    </source>
</evidence>
<feature type="transmembrane region" description="Helical" evidence="5">
    <location>
        <begin position="248"/>
        <end position="270"/>
    </location>
</feature>
<dbReference type="PANTHER" id="PTHR23360:SF67">
    <property type="entry name" value="G-PROTEIN COUPLED RECEPTORS FAMILY 1 PROFILE DOMAIN-CONTAINING PROTEIN"/>
    <property type="match status" value="1"/>
</dbReference>
<dbReference type="Proteomes" id="UP000095287">
    <property type="component" value="Unplaced"/>
</dbReference>
<feature type="transmembrane region" description="Helical" evidence="5">
    <location>
        <begin position="216"/>
        <end position="236"/>
    </location>
</feature>
<feature type="transmembrane region" description="Helical" evidence="5">
    <location>
        <begin position="6"/>
        <end position="28"/>
    </location>
</feature>
<evidence type="ECO:0000313" key="7">
    <source>
        <dbReference type="Proteomes" id="UP000095287"/>
    </source>
</evidence>
<dbReference type="InterPro" id="IPR017452">
    <property type="entry name" value="GPCR_Rhodpsn_7TM"/>
</dbReference>
<evidence type="ECO:0000256" key="2">
    <source>
        <dbReference type="ARBA" id="ARBA00022692"/>
    </source>
</evidence>
<dbReference type="GO" id="GO:0004930">
    <property type="term" value="F:G protein-coupled receptor activity"/>
    <property type="evidence" value="ECO:0007669"/>
    <property type="project" value="InterPro"/>
</dbReference>
<keyword evidence="4 5" id="KW-0472">Membrane</keyword>
<keyword evidence="2 5" id="KW-0812">Transmembrane</keyword>
<dbReference type="Pfam" id="PF10320">
    <property type="entry name" value="7TM_GPCR_Srsx"/>
    <property type="match status" value="1"/>
</dbReference>
<proteinExistence type="predicted"/>
<evidence type="ECO:0000259" key="6">
    <source>
        <dbReference type="PROSITE" id="PS50262"/>
    </source>
</evidence>
<feature type="transmembrane region" description="Helical" evidence="5">
    <location>
        <begin position="40"/>
        <end position="58"/>
    </location>
</feature>
<dbReference type="InterPro" id="IPR047130">
    <property type="entry name" value="7TM_GPCR_Srsx_nematod"/>
</dbReference>
<protein>
    <submittedName>
        <fullName evidence="8">G_PROTEIN_RECEP_F1_2 domain-containing protein</fullName>
    </submittedName>
</protein>
<feature type="transmembrane region" description="Helical" evidence="5">
    <location>
        <begin position="117"/>
        <end position="140"/>
    </location>
</feature>
<dbReference type="GO" id="GO:0016020">
    <property type="term" value="C:membrane"/>
    <property type="evidence" value="ECO:0007669"/>
    <property type="project" value="UniProtKB-SubCell"/>
</dbReference>
<dbReference type="InterPro" id="IPR000276">
    <property type="entry name" value="GPCR_Rhodpsn"/>
</dbReference>
<evidence type="ECO:0000256" key="1">
    <source>
        <dbReference type="ARBA" id="ARBA00004370"/>
    </source>
</evidence>
<dbReference type="Gene3D" id="1.20.1070.10">
    <property type="entry name" value="Rhodopsin 7-helix transmembrane proteins"/>
    <property type="match status" value="1"/>
</dbReference>